<organism evidence="1 2">
    <name type="scientific">Octopus vulgaris</name>
    <name type="common">Common octopus</name>
    <dbReference type="NCBI Taxonomy" id="6645"/>
    <lineage>
        <taxon>Eukaryota</taxon>
        <taxon>Metazoa</taxon>
        <taxon>Spiralia</taxon>
        <taxon>Lophotrochozoa</taxon>
        <taxon>Mollusca</taxon>
        <taxon>Cephalopoda</taxon>
        <taxon>Coleoidea</taxon>
        <taxon>Octopodiformes</taxon>
        <taxon>Octopoda</taxon>
        <taxon>Incirrata</taxon>
        <taxon>Octopodidae</taxon>
        <taxon>Octopus</taxon>
    </lineage>
</organism>
<proteinExistence type="predicted"/>
<gene>
    <name evidence="1" type="ORF">OCTVUL_1B026885</name>
</gene>
<dbReference type="AlphaFoldDB" id="A0AA36AH55"/>
<keyword evidence="2" id="KW-1185">Reference proteome</keyword>
<dbReference type="Proteomes" id="UP001162480">
    <property type="component" value="Chromosome 1"/>
</dbReference>
<accession>A0AA36AH55</accession>
<evidence type="ECO:0000313" key="1">
    <source>
        <dbReference type="EMBL" id="CAI9716058.1"/>
    </source>
</evidence>
<evidence type="ECO:0000313" key="2">
    <source>
        <dbReference type="Proteomes" id="UP001162480"/>
    </source>
</evidence>
<reference evidence="1" key="1">
    <citation type="submission" date="2023-08" db="EMBL/GenBank/DDBJ databases">
        <authorList>
            <person name="Alioto T."/>
            <person name="Alioto T."/>
            <person name="Gomez Garrido J."/>
        </authorList>
    </citation>
    <scope>NUCLEOTIDE SEQUENCE</scope>
</reference>
<protein>
    <submittedName>
        <fullName evidence="1">Uncharacterized protein</fullName>
    </submittedName>
</protein>
<name>A0AA36AH55_OCTVU</name>
<sequence length="97" mass="11164">MELVIDVGSSEFLLHGHLLQNALIQDERKRVIENRTNSELTRYGRSNKPQSGFDIDKANICIVFYIDKSHTFVRDGYNGFNKVQYMTGTYFVDVGDI</sequence>
<dbReference type="EMBL" id="OX597814">
    <property type="protein sequence ID" value="CAI9716058.1"/>
    <property type="molecule type" value="Genomic_DNA"/>
</dbReference>